<dbReference type="OMA" id="KDANAGH"/>
<protein>
    <submittedName>
        <fullName evidence="1">Uncharacterized protein</fullName>
    </submittedName>
</protein>
<dbReference type="AlphaFoldDB" id="R7S6B5"/>
<dbReference type="Pfam" id="PF18758">
    <property type="entry name" value="KDZ"/>
    <property type="match status" value="1"/>
</dbReference>
<name>R7S6B5_TRAVS</name>
<gene>
    <name evidence="1" type="ORF">TRAVEDRAFT_137496</name>
</gene>
<dbReference type="RefSeq" id="XP_008045735.1">
    <property type="nucleotide sequence ID" value="XM_008047544.1"/>
</dbReference>
<dbReference type="OrthoDB" id="2771051at2759"/>
<accession>R7S6B5</accession>
<dbReference type="PANTHER" id="PTHR33104">
    <property type="entry name" value="SI:DKEY-29D5.2"/>
    <property type="match status" value="1"/>
</dbReference>
<dbReference type="KEGG" id="tvs:TRAVEDRAFT_137496"/>
<dbReference type="GeneID" id="19408994"/>
<reference evidence="2" key="1">
    <citation type="journal article" date="2012" name="Science">
        <title>The Paleozoic origin of enzymatic lignin decomposition reconstructed from 31 fungal genomes.</title>
        <authorList>
            <person name="Floudas D."/>
            <person name="Binder M."/>
            <person name="Riley R."/>
            <person name="Barry K."/>
            <person name="Blanchette R.A."/>
            <person name="Henrissat B."/>
            <person name="Martinez A.T."/>
            <person name="Otillar R."/>
            <person name="Spatafora J.W."/>
            <person name="Yadav J.S."/>
            <person name="Aerts A."/>
            <person name="Benoit I."/>
            <person name="Boyd A."/>
            <person name="Carlson A."/>
            <person name="Copeland A."/>
            <person name="Coutinho P.M."/>
            <person name="de Vries R.P."/>
            <person name="Ferreira P."/>
            <person name="Findley K."/>
            <person name="Foster B."/>
            <person name="Gaskell J."/>
            <person name="Glotzer D."/>
            <person name="Gorecki P."/>
            <person name="Heitman J."/>
            <person name="Hesse C."/>
            <person name="Hori C."/>
            <person name="Igarashi K."/>
            <person name="Jurgens J.A."/>
            <person name="Kallen N."/>
            <person name="Kersten P."/>
            <person name="Kohler A."/>
            <person name="Kuees U."/>
            <person name="Kumar T.K.A."/>
            <person name="Kuo A."/>
            <person name="LaButti K."/>
            <person name="Larrondo L.F."/>
            <person name="Lindquist E."/>
            <person name="Ling A."/>
            <person name="Lombard V."/>
            <person name="Lucas S."/>
            <person name="Lundell T."/>
            <person name="Martin R."/>
            <person name="McLaughlin D.J."/>
            <person name="Morgenstern I."/>
            <person name="Morin E."/>
            <person name="Murat C."/>
            <person name="Nagy L.G."/>
            <person name="Nolan M."/>
            <person name="Ohm R.A."/>
            <person name="Patyshakuliyeva A."/>
            <person name="Rokas A."/>
            <person name="Ruiz-Duenas F.J."/>
            <person name="Sabat G."/>
            <person name="Salamov A."/>
            <person name="Samejima M."/>
            <person name="Schmutz J."/>
            <person name="Slot J.C."/>
            <person name="St John F."/>
            <person name="Stenlid J."/>
            <person name="Sun H."/>
            <person name="Sun S."/>
            <person name="Syed K."/>
            <person name="Tsang A."/>
            <person name="Wiebenga A."/>
            <person name="Young D."/>
            <person name="Pisabarro A."/>
            <person name="Eastwood D.C."/>
            <person name="Martin F."/>
            <person name="Cullen D."/>
            <person name="Grigoriev I.V."/>
            <person name="Hibbett D.S."/>
        </authorList>
    </citation>
    <scope>NUCLEOTIDE SEQUENCE [LARGE SCALE GENOMIC DNA]</scope>
    <source>
        <strain evidence="2">FP-101664</strain>
    </source>
</reference>
<dbReference type="InterPro" id="IPR040521">
    <property type="entry name" value="KDZ"/>
</dbReference>
<proteinExistence type="predicted"/>
<evidence type="ECO:0000313" key="1">
    <source>
        <dbReference type="EMBL" id="EIW51381.1"/>
    </source>
</evidence>
<organism evidence="1 2">
    <name type="scientific">Trametes versicolor (strain FP-101664)</name>
    <name type="common">White-rot fungus</name>
    <name type="synonym">Coriolus versicolor</name>
    <dbReference type="NCBI Taxonomy" id="717944"/>
    <lineage>
        <taxon>Eukaryota</taxon>
        <taxon>Fungi</taxon>
        <taxon>Dikarya</taxon>
        <taxon>Basidiomycota</taxon>
        <taxon>Agaricomycotina</taxon>
        <taxon>Agaricomycetes</taxon>
        <taxon>Polyporales</taxon>
        <taxon>Polyporaceae</taxon>
        <taxon>Trametes</taxon>
    </lineage>
</organism>
<keyword evidence="2" id="KW-1185">Reference proteome</keyword>
<sequence>MSYDVICSYICHLLARLKNSHPDTVRLVSDMKMLLPKMHMHGHRELCQIVYAFCYSQGFGFAHGEGVETPWAELNIAGLSTREMTAGARHDALNALLNYWNWRKTKGMGMLQPL</sequence>
<dbReference type="PANTHER" id="PTHR33104:SF2">
    <property type="entry name" value="CXC3 LIKE CYSTEINE CLUSTER DOMAIN-CONTAINING PROTEIN"/>
    <property type="match status" value="1"/>
</dbReference>
<evidence type="ECO:0000313" key="2">
    <source>
        <dbReference type="Proteomes" id="UP000054317"/>
    </source>
</evidence>
<dbReference type="Proteomes" id="UP000054317">
    <property type="component" value="Unassembled WGS sequence"/>
</dbReference>
<dbReference type="EMBL" id="JH711818">
    <property type="protein sequence ID" value="EIW51381.1"/>
    <property type="molecule type" value="Genomic_DNA"/>
</dbReference>